<keyword evidence="2" id="KW-1185">Reference proteome</keyword>
<comment type="caution">
    <text evidence="1">The sequence shown here is derived from an EMBL/GenBank/DDBJ whole genome shotgun (WGS) entry which is preliminary data.</text>
</comment>
<proteinExistence type="predicted"/>
<dbReference type="AlphaFoldDB" id="A0A5B7JYP9"/>
<name>A0A5B7JYP9_PORTR</name>
<evidence type="ECO:0000313" key="1">
    <source>
        <dbReference type="EMBL" id="MPC99695.1"/>
    </source>
</evidence>
<dbReference type="Proteomes" id="UP000324222">
    <property type="component" value="Unassembled WGS sequence"/>
</dbReference>
<reference evidence="1 2" key="1">
    <citation type="submission" date="2019-05" db="EMBL/GenBank/DDBJ databases">
        <title>Another draft genome of Portunus trituberculatus and its Hox gene families provides insights of decapod evolution.</title>
        <authorList>
            <person name="Jeong J.-H."/>
            <person name="Song I."/>
            <person name="Kim S."/>
            <person name="Choi T."/>
            <person name="Kim D."/>
            <person name="Ryu S."/>
            <person name="Kim W."/>
        </authorList>
    </citation>
    <scope>NUCLEOTIDE SEQUENCE [LARGE SCALE GENOMIC DNA]</scope>
    <source>
        <tissue evidence="1">Muscle</tissue>
    </source>
</reference>
<gene>
    <name evidence="1" type="ORF">E2C01_095123</name>
</gene>
<sequence length="89" mass="9940">MVARAVCPPVGRTAVELIFCFIMQYDPPVSKQFYGLNGIYRRQGRHSTVEPCVLWGLRGLQAQGFKSCPRSECRLGFLTWGNGFLEGGL</sequence>
<dbReference type="EMBL" id="VSRR010119422">
    <property type="protein sequence ID" value="MPC99695.1"/>
    <property type="molecule type" value="Genomic_DNA"/>
</dbReference>
<evidence type="ECO:0000313" key="2">
    <source>
        <dbReference type="Proteomes" id="UP000324222"/>
    </source>
</evidence>
<organism evidence="1 2">
    <name type="scientific">Portunus trituberculatus</name>
    <name type="common">Swimming crab</name>
    <name type="synonym">Neptunus trituberculatus</name>
    <dbReference type="NCBI Taxonomy" id="210409"/>
    <lineage>
        <taxon>Eukaryota</taxon>
        <taxon>Metazoa</taxon>
        <taxon>Ecdysozoa</taxon>
        <taxon>Arthropoda</taxon>
        <taxon>Crustacea</taxon>
        <taxon>Multicrustacea</taxon>
        <taxon>Malacostraca</taxon>
        <taxon>Eumalacostraca</taxon>
        <taxon>Eucarida</taxon>
        <taxon>Decapoda</taxon>
        <taxon>Pleocyemata</taxon>
        <taxon>Brachyura</taxon>
        <taxon>Eubrachyura</taxon>
        <taxon>Portunoidea</taxon>
        <taxon>Portunidae</taxon>
        <taxon>Portuninae</taxon>
        <taxon>Portunus</taxon>
    </lineage>
</organism>
<accession>A0A5B7JYP9</accession>
<protein>
    <submittedName>
        <fullName evidence="1">Uncharacterized protein</fullName>
    </submittedName>
</protein>